<name>A0A0L0SA85_ALLM3</name>
<evidence type="ECO:0000313" key="3">
    <source>
        <dbReference type="Proteomes" id="UP000054350"/>
    </source>
</evidence>
<dbReference type="Gene3D" id="3.90.1200.10">
    <property type="match status" value="1"/>
</dbReference>
<dbReference type="SUPFAM" id="SSF56112">
    <property type="entry name" value="Protein kinase-like (PK-like)"/>
    <property type="match status" value="1"/>
</dbReference>
<proteinExistence type="predicted"/>
<dbReference type="OrthoDB" id="25129at2759"/>
<evidence type="ECO:0000256" key="1">
    <source>
        <dbReference type="SAM" id="MobiDB-lite"/>
    </source>
</evidence>
<dbReference type="Gene3D" id="3.30.200.20">
    <property type="entry name" value="Phosphorylase Kinase, domain 1"/>
    <property type="match status" value="1"/>
</dbReference>
<dbReference type="InterPro" id="IPR011009">
    <property type="entry name" value="Kinase-like_dom_sf"/>
</dbReference>
<feature type="region of interest" description="Disordered" evidence="1">
    <location>
        <begin position="170"/>
        <end position="190"/>
    </location>
</feature>
<reference evidence="3" key="2">
    <citation type="submission" date="2009-11" db="EMBL/GenBank/DDBJ databases">
        <title>The Genome Sequence of Allomyces macrogynus strain ATCC 38327.</title>
        <authorList>
            <consortium name="The Broad Institute Genome Sequencing Platform"/>
            <person name="Russ C."/>
            <person name="Cuomo C."/>
            <person name="Shea T."/>
            <person name="Young S.K."/>
            <person name="Zeng Q."/>
            <person name="Koehrsen M."/>
            <person name="Haas B."/>
            <person name="Borodovsky M."/>
            <person name="Guigo R."/>
            <person name="Alvarado L."/>
            <person name="Berlin A."/>
            <person name="Borenstein D."/>
            <person name="Chen Z."/>
            <person name="Engels R."/>
            <person name="Freedman E."/>
            <person name="Gellesch M."/>
            <person name="Goldberg J."/>
            <person name="Griggs A."/>
            <person name="Gujja S."/>
            <person name="Heiman D."/>
            <person name="Hepburn T."/>
            <person name="Howarth C."/>
            <person name="Jen D."/>
            <person name="Larson L."/>
            <person name="Lewis B."/>
            <person name="Mehta T."/>
            <person name="Park D."/>
            <person name="Pearson M."/>
            <person name="Roberts A."/>
            <person name="Saif S."/>
            <person name="Shenoy N."/>
            <person name="Sisk P."/>
            <person name="Stolte C."/>
            <person name="Sykes S."/>
            <person name="Walk T."/>
            <person name="White J."/>
            <person name="Yandava C."/>
            <person name="Burger G."/>
            <person name="Gray M.W."/>
            <person name="Holland P.W.H."/>
            <person name="King N."/>
            <person name="Lang F.B.F."/>
            <person name="Roger A.J."/>
            <person name="Ruiz-Trillo I."/>
            <person name="Lander E."/>
            <person name="Nusbaum C."/>
        </authorList>
    </citation>
    <scope>NUCLEOTIDE SEQUENCE [LARGE SCALE GENOMIC DNA]</scope>
    <source>
        <strain evidence="3">ATCC 38327</strain>
    </source>
</reference>
<keyword evidence="3" id="KW-1185">Reference proteome</keyword>
<gene>
    <name evidence="2" type="ORF">AMAG_03649</name>
</gene>
<dbReference type="AlphaFoldDB" id="A0A0L0SA85"/>
<dbReference type="EMBL" id="GG745334">
    <property type="protein sequence ID" value="KNE59352.1"/>
    <property type="molecule type" value="Genomic_DNA"/>
</dbReference>
<sequence>MSLIYLDPIHRTVLQPAARSRTICHVLGASPLLPSFSLPPTVFSWAQSRLDAPLLAGLQQQTDCAKAALVPSSPWRPAFTKSTLLAPDPAPPLLLIINMLPDSAPVAATPSKATSDPVLMHDLRTAGGVARYVASLLDPALRKRVHRVEQLSGGFTNYVWRVMLVPVPAPTSGRSQRRRRHSTRTGASLTVPNSTTSVVLKYFAPQIRALPGVELSQDRAAKEYSALAAMSAALRRGTLSTRGATVSSEGLIWSVPTPFHFCAAHHAVIMEDAATPSSVLMFDFLRSPRTRSELSKLAVALVDFFRAVPVTLTPCHGNGAEWNQGMTELFETSTEPQMLAMVSECSAFGDQTAAYWADRIVAARKHPRARAGQIFGDFWPNSILLHLSTADIEAASGDGAPTAMSVIDWECSRLGHPDQDFVQMVGNLVTMRAGTRQTAGTFDLDAVETMIVELLTAARPHLDATWDHAAMSLRYVAYLSQFDHFAITDAARAIAKAPEYLEDLFRGVSSPPRSDLAAASE</sequence>
<dbReference type="VEuPathDB" id="FungiDB:AMAG_03649"/>
<evidence type="ECO:0000313" key="2">
    <source>
        <dbReference type="EMBL" id="KNE59352.1"/>
    </source>
</evidence>
<accession>A0A0L0SA85</accession>
<protein>
    <submittedName>
        <fullName evidence="2">Uncharacterized protein</fullName>
    </submittedName>
</protein>
<organism evidence="2 3">
    <name type="scientific">Allomyces macrogynus (strain ATCC 38327)</name>
    <name type="common">Allomyces javanicus var. macrogynus</name>
    <dbReference type="NCBI Taxonomy" id="578462"/>
    <lineage>
        <taxon>Eukaryota</taxon>
        <taxon>Fungi</taxon>
        <taxon>Fungi incertae sedis</taxon>
        <taxon>Blastocladiomycota</taxon>
        <taxon>Blastocladiomycetes</taxon>
        <taxon>Blastocladiales</taxon>
        <taxon>Blastocladiaceae</taxon>
        <taxon>Allomyces</taxon>
    </lineage>
</organism>
<reference evidence="2 3" key="1">
    <citation type="submission" date="2009-11" db="EMBL/GenBank/DDBJ databases">
        <title>Annotation of Allomyces macrogynus ATCC 38327.</title>
        <authorList>
            <consortium name="The Broad Institute Genome Sequencing Platform"/>
            <person name="Russ C."/>
            <person name="Cuomo C."/>
            <person name="Burger G."/>
            <person name="Gray M.W."/>
            <person name="Holland P.W.H."/>
            <person name="King N."/>
            <person name="Lang F.B.F."/>
            <person name="Roger A.J."/>
            <person name="Ruiz-Trillo I."/>
            <person name="Young S.K."/>
            <person name="Zeng Q."/>
            <person name="Gargeya S."/>
            <person name="Fitzgerald M."/>
            <person name="Haas B."/>
            <person name="Abouelleil A."/>
            <person name="Alvarado L."/>
            <person name="Arachchi H.M."/>
            <person name="Berlin A."/>
            <person name="Chapman S.B."/>
            <person name="Gearin G."/>
            <person name="Goldberg J."/>
            <person name="Griggs A."/>
            <person name="Gujja S."/>
            <person name="Hansen M."/>
            <person name="Heiman D."/>
            <person name="Howarth C."/>
            <person name="Larimer J."/>
            <person name="Lui A."/>
            <person name="MacDonald P.J.P."/>
            <person name="McCowen C."/>
            <person name="Montmayeur A."/>
            <person name="Murphy C."/>
            <person name="Neiman D."/>
            <person name="Pearson M."/>
            <person name="Priest M."/>
            <person name="Roberts A."/>
            <person name="Saif S."/>
            <person name="Shea T."/>
            <person name="Sisk P."/>
            <person name="Stolte C."/>
            <person name="Sykes S."/>
            <person name="Wortman J."/>
            <person name="Nusbaum C."/>
            <person name="Birren B."/>
        </authorList>
    </citation>
    <scope>NUCLEOTIDE SEQUENCE [LARGE SCALE GENOMIC DNA]</scope>
    <source>
        <strain evidence="2 3">ATCC 38327</strain>
    </source>
</reference>
<dbReference type="Proteomes" id="UP000054350">
    <property type="component" value="Unassembled WGS sequence"/>
</dbReference>